<sequence length="119" mass="13122">MAYDVRLVKLINGELVLGKHDAENNTLKDLALIQTIPTEQGVQMMLLPFGYPFENEIGGEISMTHVLYEYKNVPEELTNKYFEASSNLTMASANTLRNLNMQAGGKGGGVSDISDLLKK</sequence>
<keyword evidence="2" id="KW-1185">Reference proteome</keyword>
<organism evidence="1 2">
    <name type="scientific">Oceanidesulfovibrio indonesiensis</name>
    <dbReference type="NCBI Taxonomy" id="54767"/>
    <lineage>
        <taxon>Bacteria</taxon>
        <taxon>Pseudomonadati</taxon>
        <taxon>Thermodesulfobacteriota</taxon>
        <taxon>Desulfovibrionia</taxon>
        <taxon>Desulfovibrionales</taxon>
        <taxon>Desulfovibrionaceae</taxon>
        <taxon>Oceanidesulfovibrio</taxon>
    </lineage>
</organism>
<accession>A0A7M3MDW4</accession>
<protein>
    <submittedName>
        <fullName evidence="1">Uncharacterized protein</fullName>
    </submittedName>
</protein>
<name>A0A7M3MDW4_9BACT</name>
<dbReference type="EMBL" id="QMIE01000009">
    <property type="protein sequence ID" value="TVM16886.1"/>
    <property type="molecule type" value="Genomic_DNA"/>
</dbReference>
<dbReference type="Proteomes" id="UP000448292">
    <property type="component" value="Unassembled WGS sequence"/>
</dbReference>
<reference evidence="1 2" key="1">
    <citation type="submission" date="2018-06" db="EMBL/GenBank/DDBJ databases">
        <title>Complete genome of Desulfovibrio indonesiensis P37SLT.</title>
        <authorList>
            <person name="Crispim J.S."/>
            <person name="Vidigal P.M.P."/>
            <person name="Silva L.C.F."/>
            <person name="Laguardia C.N."/>
            <person name="Araujo L.C."/>
            <person name="Dias R.S."/>
            <person name="Sousa M.P."/>
            <person name="Paula S.O."/>
            <person name="Silva C."/>
        </authorList>
    </citation>
    <scope>NUCLEOTIDE SEQUENCE [LARGE SCALE GENOMIC DNA]</scope>
    <source>
        <strain evidence="1 2">P37SLT</strain>
    </source>
</reference>
<proteinExistence type="predicted"/>
<evidence type="ECO:0000313" key="1">
    <source>
        <dbReference type="EMBL" id="TVM16886.1"/>
    </source>
</evidence>
<comment type="caution">
    <text evidence="1">The sequence shown here is derived from an EMBL/GenBank/DDBJ whole genome shotgun (WGS) entry which is preliminary data.</text>
</comment>
<evidence type="ECO:0000313" key="2">
    <source>
        <dbReference type="Proteomes" id="UP000448292"/>
    </source>
</evidence>
<gene>
    <name evidence="1" type="ORF">DPQ33_10760</name>
</gene>
<dbReference type="Gene3D" id="2.30.30.100">
    <property type="match status" value="1"/>
</dbReference>
<dbReference type="RefSeq" id="WP_144303228.1">
    <property type="nucleotide sequence ID" value="NZ_QMIE01000009.1"/>
</dbReference>
<dbReference type="OrthoDB" id="5471527at2"/>
<dbReference type="AlphaFoldDB" id="A0A7M3MDW4"/>